<dbReference type="Pfam" id="PF07670">
    <property type="entry name" value="Gate"/>
    <property type="match status" value="1"/>
</dbReference>
<keyword evidence="1" id="KW-0472">Membrane</keyword>
<evidence type="ECO:0000256" key="1">
    <source>
        <dbReference type="SAM" id="Phobius"/>
    </source>
</evidence>
<keyword evidence="1" id="KW-0812">Transmembrane</keyword>
<feature type="domain" description="Nucleoside transporter/FeoB GTPase Gate" evidence="2">
    <location>
        <begin position="77"/>
        <end position="185"/>
    </location>
</feature>
<evidence type="ECO:0000313" key="3">
    <source>
        <dbReference type="EMBL" id="MCK0088741.1"/>
    </source>
</evidence>
<sequence length="215" mass="23324">MRKEEKNREQEHRIGIEGWGSLFLLIILFSGIFTNSGNFLKAFDLSNLIGSFGIIADGLNFEGQGGVGAREGFMFALTLIPTTCVSVGFVHVCEDMGAMEAARKFFTPLLRPLMGIPGTSGIAFVASFTSSDVASFMTKKAYQQGEITDRERTIFVAYQYAASAVIINTISTQAPLLPIIKLAVGPVIVYLWIFKVLGANIMRLVVKKEAEGGAV</sequence>
<reference evidence="3" key="1">
    <citation type="journal article" date="2022" name="Cell Host Microbe">
        <title>Colonization of the live biotherapeutic product VE303 and modulation of the microbiota and metabolites in healthy volunteers.</title>
        <authorList>
            <person name="Dsouza M."/>
            <person name="Menon R."/>
            <person name="Crossette E."/>
            <person name="Bhattarai S.K."/>
            <person name="Schneider J."/>
            <person name="Kim Y.G."/>
            <person name="Reddy S."/>
            <person name="Caballero S."/>
            <person name="Felix C."/>
            <person name="Cornacchione L."/>
            <person name="Hendrickson J."/>
            <person name="Watson A.R."/>
            <person name="Minot S.S."/>
            <person name="Greenfield N."/>
            <person name="Schopf L."/>
            <person name="Szabady R."/>
            <person name="Patarroyo J."/>
            <person name="Smith W."/>
            <person name="Harrison P."/>
            <person name="Kuijper E.J."/>
            <person name="Kelly C.P."/>
            <person name="Olle B."/>
            <person name="Bobilev D."/>
            <person name="Silber J.L."/>
            <person name="Bucci V."/>
            <person name="Roberts B."/>
            <person name="Faith J."/>
            <person name="Norman J.M."/>
        </authorList>
    </citation>
    <scope>NUCLEOTIDE SEQUENCE</scope>
    <source>
        <strain evidence="3">VE303-04</strain>
    </source>
</reference>
<comment type="caution">
    <text evidence="3">The sequence shown here is derived from an EMBL/GenBank/DDBJ whole genome shotgun (WGS) entry which is preliminary data.</text>
</comment>
<feature type="transmembrane region" description="Helical" evidence="1">
    <location>
        <begin position="176"/>
        <end position="194"/>
    </location>
</feature>
<dbReference type="EMBL" id="JAINVB010000002">
    <property type="protein sequence ID" value="MCK0088741.1"/>
    <property type="molecule type" value="Genomic_DNA"/>
</dbReference>
<feature type="transmembrane region" description="Helical" evidence="1">
    <location>
        <begin position="112"/>
        <end position="131"/>
    </location>
</feature>
<dbReference type="RefSeq" id="WP_073929455.1">
    <property type="nucleotide sequence ID" value="NZ_CABHNX010000113.1"/>
</dbReference>
<dbReference type="AlphaFoldDB" id="A0AAW5FA68"/>
<accession>A0AAW5FA68</accession>
<gene>
    <name evidence="3" type="ORF">K5I21_23350</name>
</gene>
<organism evidence="3 4">
    <name type="scientific">Clostridium symbiosum</name>
    <name type="common">Bacteroides symbiosus</name>
    <dbReference type="NCBI Taxonomy" id="1512"/>
    <lineage>
        <taxon>Bacteria</taxon>
        <taxon>Bacillati</taxon>
        <taxon>Bacillota</taxon>
        <taxon>Clostridia</taxon>
        <taxon>Lachnospirales</taxon>
        <taxon>Lachnospiraceae</taxon>
        <taxon>Otoolea</taxon>
    </lineage>
</organism>
<dbReference type="Proteomes" id="UP001203136">
    <property type="component" value="Unassembled WGS sequence"/>
</dbReference>
<dbReference type="InterPro" id="IPR011642">
    <property type="entry name" value="Gate_dom"/>
</dbReference>
<name>A0AAW5FA68_CLOSY</name>
<evidence type="ECO:0000313" key="4">
    <source>
        <dbReference type="Proteomes" id="UP001203136"/>
    </source>
</evidence>
<keyword evidence="1" id="KW-1133">Transmembrane helix</keyword>
<protein>
    <recommendedName>
        <fullName evidence="2">Nucleoside transporter/FeoB GTPase Gate domain-containing protein</fullName>
    </recommendedName>
</protein>
<feature type="transmembrane region" description="Helical" evidence="1">
    <location>
        <begin position="12"/>
        <end position="33"/>
    </location>
</feature>
<proteinExistence type="predicted"/>
<evidence type="ECO:0000259" key="2">
    <source>
        <dbReference type="Pfam" id="PF07670"/>
    </source>
</evidence>
<feature type="transmembrane region" description="Helical" evidence="1">
    <location>
        <begin position="73"/>
        <end position="92"/>
    </location>
</feature>